<dbReference type="EMBL" id="JACVXA010000070">
    <property type="protein sequence ID" value="MBE3640066.1"/>
    <property type="molecule type" value="Genomic_DNA"/>
</dbReference>
<gene>
    <name evidence="1" type="ORF">ICN82_17820</name>
</gene>
<dbReference type="InterPro" id="IPR009499">
    <property type="entry name" value="AllG-like"/>
</dbReference>
<evidence type="ECO:0000313" key="2">
    <source>
        <dbReference type="Proteomes" id="UP000609121"/>
    </source>
</evidence>
<dbReference type="Gene3D" id="3.90.1710.10">
    <property type="entry name" value="Enterococcus faecalis V583 domain"/>
    <property type="match status" value="1"/>
</dbReference>
<proteinExistence type="predicted"/>
<dbReference type="Proteomes" id="UP000609121">
    <property type="component" value="Unassembled WGS sequence"/>
</dbReference>
<dbReference type="Gene3D" id="3.90.1700.10">
    <property type="entry name" value="v583 domain like"/>
    <property type="match status" value="1"/>
</dbReference>
<reference evidence="1" key="1">
    <citation type="submission" date="2020-09" db="EMBL/GenBank/DDBJ databases">
        <title>A novel bacterium of genus Mangrovicoccus, isolated from South China Sea.</title>
        <authorList>
            <person name="Huang H."/>
            <person name="Mo K."/>
            <person name="Hu Y."/>
        </authorList>
    </citation>
    <scope>NUCLEOTIDE SEQUENCE</scope>
    <source>
        <strain evidence="1">HB182678</strain>
    </source>
</reference>
<protein>
    <submittedName>
        <fullName evidence="1">DUF1116 domain-containing protein</fullName>
    </submittedName>
</protein>
<evidence type="ECO:0000313" key="1">
    <source>
        <dbReference type="EMBL" id="MBE3640066.1"/>
    </source>
</evidence>
<organism evidence="1 2">
    <name type="scientific">Mangrovicoccus algicola</name>
    <dbReference type="NCBI Taxonomy" id="2771008"/>
    <lineage>
        <taxon>Bacteria</taxon>
        <taxon>Pseudomonadati</taxon>
        <taxon>Pseudomonadota</taxon>
        <taxon>Alphaproteobacteria</taxon>
        <taxon>Rhodobacterales</taxon>
        <taxon>Paracoccaceae</taxon>
        <taxon>Mangrovicoccus</taxon>
    </lineage>
</organism>
<dbReference type="RefSeq" id="WP_193185552.1">
    <property type="nucleotide sequence ID" value="NZ_JACVXA010000070.1"/>
</dbReference>
<name>A0A8J7CM05_9RHOB</name>
<sequence length="360" mass="36124">MTETGTWEGLAPRLTFCRSLAAAAPHLPPRALFHAGPAYDGPAACPRPVRNAAIAAMLAEGWAADPAMAEAAILAGDVTLLPAQDHGLVTPLACVVSPSMPVLAVEAGGQRILVPVNDGPPEGALRFGRADPRAQVARIAEIRALAAPLDRALAGGIELLPLMAQALEAGDDLHGSVAAMTAGLADRLGLAGAADAYARTPLFALNPVMAAAAAMLRAARFDMPTVIAAGGNGVAFGWQGSAAPGIWHTRPALPPVGPRMDGGAAAVLPAIGDSAVIDALGLGGAVLRRNPALAEALAPFHPPETFAAPAAFLAPHPALPGDIRLGLPAQKVAAHPGIMLAMLGAQGEGLVGRGLAPWPA</sequence>
<accession>A0A8J7CM05</accession>
<dbReference type="InterPro" id="IPR024033">
    <property type="entry name" value="OXTCase_su_AllG_h-dom"/>
</dbReference>
<dbReference type="Pfam" id="PF06545">
    <property type="entry name" value="AllG"/>
    <property type="match status" value="1"/>
</dbReference>
<dbReference type="AlphaFoldDB" id="A0A8J7CM05"/>
<keyword evidence="2" id="KW-1185">Reference proteome</keyword>
<comment type="caution">
    <text evidence="1">The sequence shown here is derived from an EMBL/GenBank/DDBJ whole genome shotgun (WGS) entry which is preliminary data.</text>
</comment>
<dbReference type="Gene3D" id="1.10.10.660">
    <property type="entry name" value="conserved protein of unknown function from Enterococcus faecalis V583"/>
    <property type="match status" value="1"/>
</dbReference>